<dbReference type="InterPro" id="IPR011993">
    <property type="entry name" value="PH-like_dom_sf"/>
</dbReference>
<name>A0ABQ6MUQ4_9STRA</name>
<feature type="region of interest" description="Disordered" evidence="2">
    <location>
        <begin position="678"/>
        <end position="717"/>
    </location>
</feature>
<protein>
    <recommendedName>
        <fullName evidence="3">PH domain-containing protein</fullName>
    </recommendedName>
</protein>
<dbReference type="SMART" id="SM00233">
    <property type="entry name" value="PH"/>
    <property type="match status" value="2"/>
</dbReference>
<dbReference type="PROSITE" id="PS50003">
    <property type="entry name" value="PH_DOMAIN"/>
    <property type="match status" value="1"/>
</dbReference>
<dbReference type="EMBL" id="BRYB01001750">
    <property type="protein sequence ID" value="GMI32800.1"/>
    <property type="molecule type" value="Genomic_DNA"/>
</dbReference>
<feature type="compositionally biased region" description="Acidic residues" evidence="2">
    <location>
        <begin position="390"/>
        <end position="411"/>
    </location>
</feature>
<evidence type="ECO:0000313" key="4">
    <source>
        <dbReference type="EMBL" id="GMI32800.1"/>
    </source>
</evidence>
<reference evidence="4 5" key="1">
    <citation type="journal article" date="2023" name="Commun. Biol.">
        <title>Genome analysis of Parmales, the sister group of diatoms, reveals the evolutionary specialization of diatoms from phago-mixotrophs to photoautotrophs.</title>
        <authorList>
            <person name="Ban H."/>
            <person name="Sato S."/>
            <person name="Yoshikawa S."/>
            <person name="Yamada K."/>
            <person name="Nakamura Y."/>
            <person name="Ichinomiya M."/>
            <person name="Sato N."/>
            <person name="Blanc-Mathieu R."/>
            <person name="Endo H."/>
            <person name="Kuwata A."/>
            <person name="Ogata H."/>
        </authorList>
    </citation>
    <scope>NUCLEOTIDE SEQUENCE [LARGE SCALE GENOMIC DNA]</scope>
</reference>
<accession>A0ABQ6MUQ4</accession>
<comment type="caution">
    <text evidence="4">The sequence shown here is derived from an EMBL/GenBank/DDBJ whole genome shotgun (WGS) entry which is preliminary data.</text>
</comment>
<feature type="coiled-coil region" evidence="1">
    <location>
        <begin position="120"/>
        <end position="182"/>
    </location>
</feature>
<dbReference type="SUPFAM" id="SSF50729">
    <property type="entry name" value="PH domain-like"/>
    <property type="match status" value="1"/>
</dbReference>
<keyword evidence="1" id="KW-0175">Coiled coil</keyword>
<evidence type="ECO:0000256" key="1">
    <source>
        <dbReference type="SAM" id="Coils"/>
    </source>
</evidence>
<feature type="coiled-coil region" evidence="1">
    <location>
        <begin position="502"/>
        <end position="534"/>
    </location>
</feature>
<sequence length="717" mass="79334">MSLSGWGHKLGSSRPSAASSSRGSFPSPRKASAVRRWFTIRGHRHDEGGEPVPPVLHYGVKEGDESKGALSLHDCTCAISLRADKSVPSGKTVVLISSLPSTSRNLSLMRRLKMKWQQKLISERSELASSQEAAKQLQRQLGESRADAEDAKAKLLGMTMEKEQMERSLELAKVQHEEDIKELREYYELKLQTEKPSLHDVSLQDLSAMIDSNTLSFADPSRTNRGQAATTFAQALSPAQRKAIQTAIGNLEESQPPSPFDSPPSPLSPGNDTQVRRGVSFSLAGAAPETLQDSLLGVIGTPSLGGPRPYSEPSRTISRPNYLAKSVSDSHVSSPGGFPAAADAHLPKAVARAARRSNPELGTTPLPDPPQPYQPYINSEIMRDINGGGGEEDEDEDGLVEPYEPGEEEEGGGGGVGGGSEIDSVLKQEPDLVLYYFYLRYNEQKLYLIPKILEDYKNDEIALLNNLLDKYGKDEAELRDIAEDIATNTAGPTGSVHRRGKLQEMMVKFRAARKKEANVEKEEAQNNLHQTALQHVSKLGRVQARFEGALEKKNRWGRRKFSKRHFQLVTKYGEHRSPVLLYYSAKPTEPGTKPKGEILLDGCSVKNAQMATSKLGVGGKTTFTFEVRHPTRETRSFKYSKDWLPEKAGGGEWSTEEDEEIQNRWAFEITECLKEYKKDCEREEESDPAAAEERRNSLALAEADLRSESDDENNMSR</sequence>
<evidence type="ECO:0000313" key="5">
    <source>
        <dbReference type="Proteomes" id="UP001165060"/>
    </source>
</evidence>
<dbReference type="Gene3D" id="2.30.29.30">
    <property type="entry name" value="Pleckstrin-homology domain (PH domain)/Phosphotyrosine-binding domain (PTB)"/>
    <property type="match status" value="1"/>
</dbReference>
<feature type="compositionally biased region" description="Low complexity" evidence="2">
    <location>
        <begin position="12"/>
        <end position="29"/>
    </location>
</feature>
<feature type="compositionally biased region" description="Pro residues" evidence="2">
    <location>
        <begin position="256"/>
        <end position="267"/>
    </location>
</feature>
<dbReference type="InterPro" id="IPR001849">
    <property type="entry name" value="PH_domain"/>
</dbReference>
<dbReference type="Proteomes" id="UP001165060">
    <property type="component" value="Unassembled WGS sequence"/>
</dbReference>
<evidence type="ECO:0000259" key="3">
    <source>
        <dbReference type="PROSITE" id="PS50003"/>
    </source>
</evidence>
<gene>
    <name evidence="4" type="ORF">TeGR_g9443</name>
</gene>
<dbReference type="CDD" id="cd00821">
    <property type="entry name" value="PH"/>
    <property type="match status" value="1"/>
</dbReference>
<feature type="domain" description="PH" evidence="3">
    <location>
        <begin position="543"/>
        <end position="674"/>
    </location>
</feature>
<feature type="region of interest" description="Disordered" evidence="2">
    <location>
        <begin position="351"/>
        <end position="372"/>
    </location>
</feature>
<organism evidence="4 5">
    <name type="scientific">Tetraparma gracilis</name>
    <dbReference type="NCBI Taxonomy" id="2962635"/>
    <lineage>
        <taxon>Eukaryota</taxon>
        <taxon>Sar</taxon>
        <taxon>Stramenopiles</taxon>
        <taxon>Ochrophyta</taxon>
        <taxon>Bolidophyceae</taxon>
        <taxon>Parmales</taxon>
        <taxon>Triparmaceae</taxon>
        <taxon>Tetraparma</taxon>
    </lineage>
</organism>
<feature type="region of interest" description="Disordered" evidence="2">
    <location>
        <begin position="1"/>
        <end position="32"/>
    </location>
</feature>
<keyword evidence="5" id="KW-1185">Reference proteome</keyword>
<feature type="region of interest" description="Disordered" evidence="2">
    <location>
        <begin position="384"/>
        <end position="422"/>
    </location>
</feature>
<dbReference type="Pfam" id="PF00169">
    <property type="entry name" value="PH"/>
    <property type="match status" value="1"/>
</dbReference>
<feature type="region of interest" description="Disordered" evidence="2">
    <location>
        <begin position="251"/>
        <end position="275"/>
    </location>
</feature>
<evidence type="ECO:0000256" key="2">
    <source>
        <dbReference type="SAM" id="MobiDB-lite"/>
    </source>
</evidence>
<proteinExistence type="predicted"/>